<comment type="caution">
    <text evidence="1">The sequence shown here is derived from an EMBL/GenBank/DDBJ whole genome shotgun (WGS) entry which is preliminary data.</text>
</comment>
<dbReference type="EMBL" id="LHXO01000117">
    <property type="protein sequence ID" value="KXA93201.1"/>
    <property type="molecule type" value="Genomic_DNA"/>
</dbReference>
<dbReference type="InterPro" id="IPR010985">
    <property type="entry name" value="Ribbon_hlx_hlx"/>
</dbReference>
<keyword evidence="2" id="KW-1185">Reference proteome</keyword>
<protein>
    <submittedName>
        <fullName evidence="1">CopG family transcriptional regulator</fullName>
    </submittedName>
</protein>
<evidence type="ECO:0000313" key="1">
    <source>
        <dbReference type="EMBL" id="KXA93201.1"/>
    </source>
</evidence>
<dbReference type="Proteomes" id="UP000070284">
    <property type="component" value="Unassembled WGS sequence"/>
</dbReference>
<accession>A0A133UG97</accession>
<name>A0A133UG97_9EURY</name>
<sequence>MGEESEKPKFTTVSIPVPLFEKVKKQVEGTGFTSVSSYVGYILRELVAEKGEAPFTRDDEEKIREKLRALGYLE</sequence>
<dbReference type="SUPFAM" id="SSF47598">
    <property type="entry name" value="Ribbon-helix-helix"/>
    <property type="match status" value="1"/>
</dbReference>
<reference evidence="1 2" key="1">
    <citation type="journal article" date="2016" name="Sci. Rep.">
        <title>Metabolic traits of an uncultured archaeal lineage -MSBL1- from brine pools of the Red Sea.</title>
        <authorList>
            <person name="Mwirichia R."/>
            <person name="Alam I."/>
            <person name="Rashid M."/>
            <person name="Vinu M."/>
            <person name="Ba-Alawi W."/>
            <person name="Anthony Kamau A."/>
            <person name="Kamanda Ngugi D."/>
            <person name="Goker M."/>
            <person name="Klenk H.P."/>
            <person name="Bajic V."/>
            <person name="Stingl U."/>
        </authorList>
    </citation>
    <scope>NUCLEOTIDE SEQUENCE [LARGE SCALE GENOMIC DNA]</scope>
    <source>
        <strain evidence="1">SCGC-AAA259E19</strain>
    </source>
</reference>
<organism evidence="1 2">
    <name type="scientific">candidate division MSBL1 archaeon SCGC-AAA259E19</name>
    <dbReference type="NCBI Taxonomy" id="1698264"/>
    <lineage>
        <taxon>Archaea</taxon>
        <taxon>Methanobacteriati</taxon>
        <taxon>Methanobacteriota</taxon>
        <taxon>candidate division MSBL1</taxon>
    </lineage>
</organism>
<proteinExistence type="predicted"/>
<dbReference type="AlphaFoldDB" id="A0A133UG97"/>
<dbReference type="GO" id="GO:0006355">
    <property type="term" value="P:regulation of DNA-templated transcription"/>
    <property type="evidence" value="ECO:0007669"/>
    <property type="project" value="InterPro"/>
</dbReference>
<gene>
    <name evidence="1" type="ORF">AKJ65_06520</name>
</gene>
<evidence type="ECO:0000313" key="2">
    <source>
        <dbReference type="Proteomes" id="UP000070284"/>
    </source>
</evidence>